<evidence type="ECO:0000256" key="4">
    <source>
        <dbReference type="ARBA" id="ARBA00022475"/>
    </source>
</evidence>
<dbReference type="PANTHER" id="PTHR44936">
    <property type="entry name" value="SENSOR PROTEIN CREC"/>
    <property type="match status" value="1"/>
</dbReference>
<comment type="caution">
    <text evidence="18">The sequence shown here is derived from an EMBL/GenBank/DDBJ whole genome shotgun (WGS) entry which is preliminary data.</text>
</comment>
<evidence type="ECO:0000256" key="10">
    <source>
        <dbReference type="ARBA" id="ARBA00022777"/>
    </source>
</evidence>
<dbReference type="Pfam" id="PF02518">
    <property type="entry name" value="HATPase_c"/>
    <property type="match status" value="1"/>
</dbReference>
<dbReference type="GO" id="GO:0005886">
    <property type="term" value="C:plasma membrane"/>
    <property type="evidence" value="ECO:0007669"/>
    <property type="project" value="UniProtKB-SubCell"/>
</dbReference>
<name>A0A318SM52_9RHOB</name>
<dbReference type="CDD" id="cd00082">
    <property type="entry name" value="HisKA"/>
    <property type="match status" value="1"/>
</dbReference>
<dbReference type="Pfam" id="PF00512">
    <property type="entry name" value="HisKA"/>
    <property type="match status" value="1"/>
</dbReference>
<protein>
    <recommendedName>
        <fullName evidence="3">histidine kinase</fullName>
        <ecNumber evidence="3">2.7.13.3</ecNumber>
    </recommendedName>
</protein>
<dbReference type="InterPro" id="IPR003660">
    <property type="entry name" value="HAMP_dom"/>
</dbReference>
<evidence type="ECO:0000259" key="16">
    <source>
        <dbReference type="PROSITE" id="PS50109"/>
    </source>
</evidence>
<dbReference type="GO" id="GO:0000155">
    <property type="term" value="F:phosphorelay sensor kinase activity"/>
    <property type="evidence" value="ECO:0007669"/>
    <property type="project" value="InterPro"/>
</dbReference>
<dbReference type="RefSeq" id="WP_110815635.1">
    <property type="nucleotide sequence ID" value="NZ_QJTE01000009.1"/>
</dbReference>
<evidence type="ECO:0000313" key="18">
    <source>
        <dbReference type="EMBL" id="PYE80904.1"/>
    </source>
</evidence>
<dbReference type="InterPro" id="IPR005467">
    <property type="entry name" value="His_kinase_dom"/>
</dbReference>
<dbReference type="InterPro" id="IPR004358">
    <property type="entry name" value="Sig_transdc_His_kin-like_C"/>
</dbReference>
<keyword evidence="19" id="KW-1185">Reference proteome</keyword>
<evidence type="ECO:0000256" key="3">
    <source>
        <dbReference type="ARBA" id="ARBA00012438"/>
    </source>
</evidence>
<dbReference type="Gene3D" id="3.30.565.10">
    <property type="entry name" value="Histidine kinase-like ATPase, C-terminal domain"/>
    <property type="match status" value="1"/>
</dbReference>
<evidence type="ECO:0000256" key="12">
    <source>
        <dbReference type="ARBA" id="ARBA00022989"/>
    </source>
</evidence>
<accession>A0A318SM52</accession>
<dbReference type="EC" id="2.7.13.3" evidence="3"/>
<evidence type="ECO:0000256" key="15">
    <source>
        <dbReference type="SAM" id="Phobius"/>
    </source>
</evidence>
<comment type="subcellular location">
    <subcellularLocation>
        <location evidence="2">Cell inner membrane</location>
        <topology evidence="2">Multi-pass membrane protein</topology>
    </subcellularLocation>
</comment>
<dbReference type="Gene3D" id="1.10.287.130">
    <property type="match status" value="1"/>
</dbReference>
<feature type="transmembrane region" description="Helical" evidence="15">
    <location>
        <begin position="14"/>
        <end position="38"/>
    </location>
</feature>
<keyword evidence="10 18" id="KW-0418">Kinase</keyword>
<evidence type="ECO:0000256" key="5">
    <source>
        <dbReference type="ARBA" id="ARBA00022519"/>
    </source>
</evidence>
<keyword evidence="13" id="KW-0902">Two-component regulatory system</keyword>
<evidence type="ECO:0000256" key="9">
    <source>
        <dbReference type="ARBA" id="ARBA00022741"/>
    </source>
</evidence>
<evidence type="ECO:0000313" key="19">
    <source>
        <dbReference type="Proteomes" id="UP000248311"/>
    </source>
</evidence>
<evidence type="ECO:0000256" key="2">
    <source>
        <dbReference type="ARBA" id="ARBA00004429"/>
    </source>
</evidence>
<dbReference type="InterPro" id="IPR003594">
    <property type="entry name" value="HATPase_dom"/>
</dbReference>
<dbReference type="PROSITE" id="PS50885">
    <property type="entry name" value="HAMP"/>
    <property type="match status" value="1"/>
</dbReference>
<sequence length="440" mass="47772">MRWGWLKRTLPRSLFGRAALIVVLPVLILQLVISILFVQRHFEGVTQQMTRSVILELRYLEAAVAAAPDLPAARAAAASIAAPLEMTVFLPAGAAPRGDPRALFDLPARTLAQTLRAGVPGLVAVDTDTDRRAVRLWLQTPRGLMQVAFDRRRVSARNPHQLIVIIIVLGALLMAIASVFLRNQLRPIARLSEAATEYGKGRRIPYRASGATEVRAAGAAFIDMRARIERQNQARTMMLSGVSHDLRTPLTRLRLGLSMLEDEAEAAPLIRDVDEMQGLTDSFLDFARGDAEDAVEIVDPIALVRMAVEDAQRGGQEIALVQAEGQGAMPLRPVAIRRALSNLIGNALRHGSRAEIGVVLNERALRIIVEDDGPGIPAEQREEAMRPFTRLDASRNQDRGGGVGLGLAIVIDVARGHGGSLRLDDSPRLGGLLAELIVAR</sequence>
<feature type="transmembrane region" description="Helical" evidence="15">
    <location>
        <begin position="162"/>
        <end position="181"/>
    </location>
</feature>
<evidence type="ECO:0000256" key="14">
    <source>
        <dbReference type="ARBA" id="ARBA00023136"/>
    </source>
</evidence>
<dbReference type="PROSITE" id="PS50109">
    <property type="entry name" value="HIS_KIN"/>
    <property type="match status" value="1"/>
</dbReference>
<dbReference type="InterPro" id="IPR003661">
    <property type="entry name" value="HisK_dim/P_dom"/>
</dbReference>
<keyword evidence="11" id="KW-0067">ATP-binding</keyword>
<dbReference type="Proteomes" id="UP000248311">
    <property type="component" value="Unassembled WGS sequence"/>
</dbReference>
<keyword evidence="12 15" id="KW-1133">Transmembrane helix</keyword>
<dbReference type="SMART" id="SM00388">
    <property type="entry name" value="HisKA"/>
    <property type="match status" value="1"/>
</dbReference>
<dbReference type="PRINTS" id="PR00344">
    <property type="entry name" value="BCTRLSENSOR"/>
</dbReference>
<evidence type="ECO:0000259" key="17">
    <source>
        <dbReference type="PROSITE" id="PS50885"/>
    </source>
</evidence>
<keyword evidence="9" id="KW-0547">Nucleotide-binding</keyword>
<evidence type="ECO:0000256" key="8">
    <source>
        <dbReference type="ARBA" id="ARBA00022692"/>
    </source>
</evidence>
<keyword evidence="6" id="KW-0597">Phosphoprotein</keyword>
<dbReference type="PANTHER" id="PTHR44936:SF5">
    <property type="entry name" value="SENSOR HISTIDINE KINASE ENVZ"/>
    <property type="match status" value="1"/>
</dbReference>
<gene>
    <name evidence="18" type="ORF">DFP88_10936</name>
</gene>
<keyword evidence="5" id="KW-0997">Cell inner membrane</keyword>
<dbReference type="InterPro" id="IPR036890">
    <property type="entry name" value="HATPase_C_sf"/>
</dbReference>
<dbReference type="SUPFAM" id="SSF47384">
    <property type="entry name" value="Homodimeric domain of signal transducing histidine kinase"/>
    <property type="match status" value="1"/>
</dbReference>
<feature type="domain" description="HAMP" evidence="17">
    <location>
        <begin position="182"/>
        <end position="233"/>
    </location>
</feature>
<reference evidence="18 19" key="1">
    <citation type="submission" date="2018-06" db="EMBL/GenBank/DDBJ databases">
        <title>Genomic Encyclopedia of Type Strains, Phase III (KMG-III): the genomes of soil and plant-associated and newly described type strains.</title>
        <authorList>
            <person name="Whitman W."/>
        </authorList>
    </citation>
    <scope>NUCLEOTIDE SEQUENCE [LARGE SCALE GENOMIC DNA]</scope>
    <source>
        <strain evidence="18 19">CECT 9025</strain>
    </source>
</reference>
<organism evidence="18 19">
    <name type="scientific">Pseudoroseicyclus aestuarii</name>
    <dbReference type="NCBI Taxonomy" id="1795041"/>
    <lineage>
        <taxon>Bacteria</taxon>
        <taxon>Pseudomonadati</taxon>
        <taxon>Pseudomonadota</taxon>
        <taxon>Alphaproteobacteria</taxon>
        <taxon>Rhodobacterales</taxon>
        <taxon>Paracoccaceae</taxon>
        <taxon>Pseudoroseicyclus</taxon>
    </lineage>
</organism>
<keyword evidence="8 15" id="KW-0812">Transmembrane</keyword>
<evidence type="ECO:0000256" key="13">
    <source>
        <dbReference type="ARBA" id="ARBA00023012"/>
    </source>
</evidence>
<dbReference type="OrthoDB" id="9804645at2"/>
<keyword evidence="4" id="KW-1003">Cell membrane</keyword>
<dbReference type="EMBL" id="QJTE01000009">
    <property type="protein sequence ID" value="PYE80904.1"/>
    <property type="molecule type" value="Genomic_DNA"/>
</dbReference>
<dbReference type="AlphaFoldDB" id="A0A318SM52"/>
<evidence type="ECO:0000256" key="6">
    <source>
        <dbReference type="ARBA" id="ARBA00022553"/>
    </source>
</evidence>
<feature type="domain" description="Histidine kinase" evidence="16">
    <location>
        <begin position="241"/>
        <end position="440"/>
    </location>
</feature>
<evidence type="ECO:0000256" key="7">
    <source>
        <dbReference type="ARBA" id="ARBA00022679"/>
    </source>
</evidence>
<dbReference type="SUPFAM" id="SSF55874">
    <property type="entry name" value="ATPase domain of HSP90 chaperone/DNA topoisomerase II/histidine kinase"/>
    <property type="match status" value="1"/>
</dbReference>
<evidence type="ECO:0000256" key="1">
    <source>
        <dbReference type="ARBA" id="ARBA00000085"/>
    </source>
</evidence>
<dbReference type="SMART" id="SM00387">
    <property type="entry name" value="HATPase_c"/>
    <property type="match status" value="1"/>
</dbReference>
<dbReference type="InterPro" id="IPR036097">
    <property type="entry name" value="HisK_dim/P_sf"/>
</dbReference>
<evidence type="ECO:0000256" key="11">
    <source>
        <dbReference type="ARBA" id="ARBA00022840"/>
    </source>
</evidence>
<keyword evidence="14 15" id="KW-0472">Membrane</keyword>
<comment type="catalytic activity">
    <reaction evidence="1">
        <text>ATP + protein L-histidine = ADP + protein N-phospho-L-histidine.</text>
        <dbReference type="EC" id="2.7.13.3"/>
    </reaction>
</comment>
<dbReference type="GO" id="GO:0005524">
    <property type="term" value="F:ATP binding"/>
    <property type="evidence" value="ECO:0007669"/>
    <property type="project" value="UniProtKB-KW"/>
</dbReference>
<keyword evidence="7" id="KW-0808">Transferase</keyword>
<proteinExistence type="predicted"/>
<dbReference type="InterPro" id="IPR050980">
    <property type="entry name" value="2C_sensor_his_kinase"/>
</dbReference>